<dbReference type="Proteomes" id="UP000663505">
    <property type="component" value="Chromosome"/>
</dbReference>
<keyword evidence="2" id="KW-1185">Reference proteome</keyword>
<accession>A0A9X7W0W2</accession>
<sequence length="60" mass="7122">MENEALDKKQNWFAINGEFRTTSSMTTTEFMNLLDRIEETYGIRFLGAVEYAETRDEDYE</sequence>
<evidence type="ECO:0000313" key="2">
    <source>
        <dbReference type="Proteomes" id="UP000663505"/>
    </source>
</evidence>
<name>A0A9X7W0W2_9BACL</name>
<organism evidence="1 2">
    <name type="scientific">Alicyclobacillus mengziensis</name>
    <dbReference type="NCBI Taxonomy" id="2931921"/>
    <lineage>
        <taxon>Bacteria</taxon>
        <taxon>Bacillati</taxon>
        <taxon>Bacillota</taxon>
        <taxon>Bacilli</taxon>
        <taxon>Bacillales</taxon>
        <taxon>Alicyclobacillaceae</taxon>
        <taxon>Alicyclobacillus</taxon>
    </lineage>
</organism>
<dbReference type="RefSeq" id="WP_206657732.1">
    <property type="nucleotide sequence ID" value="NZ_CP071182.1"/>
</dbReference>
<dbReference type="AlphaFoldDB" id="A0A9X7W0W2"/>
<evidence type="ECO:0000313" key="1">
    <source>
        <dbReference type="EMBL" id="QSO48397.1"/>
    </source>
</evidence>
<reference evidence="1 2" key="1">
    <citation type="submission" date="2021-02" db="EMBL/GenBank/DDBJ databases">
        <title>Alicyclobacillus curvatus sp. nov. and Alicyclobacillus mengziensis sp. nov., two acidophilic bacteria isolated from acid mine drainage.</title>
        <authorList>
            <person name="Huang Y."/>
        </authorList>
    </citation>
    <scope>NUCLEOTIDE SEQUENCE [LARGE SCALE GENOMIC DNA]</scope>
    <source>
        <strain evidence="1 2">S30H14</strain>
    </source>
</reference>
<proteinExistence type="predicted"/>
<dbReference type="EMBL" id="CP071182">
    <property type="protein sequence ID" value="QSO48397.1"/>
    <property type="molecule type" value="Genomic_DNA"/>
</dbReference>
<dbReference type="KEGG" id="afx:JZ786_05260"/>
<protein>
    <submittedName>
        <fullName evidence="1">Uncharacterized protein</fullName>
    </submittedName>
</protein>
<gene>
    <name evidence="1" type="ORF">JZ786_05260</name>
</gene>